<dbReference type="Proteomes" id="UP000194577">
    <property type="component" value="Unassembled WGS sequence"/>
</dbReference>
<accession>A0ABX4MDI6</accession>
<feature type="transmembrane region" description="Helical" evidence="7">
    <location>
        <begin position="42"/>
        <end position="63"/>
    </location>
</feature>
<evidence type="ECO:0000259" key="8">
    <source>
        <dbReference type="PROSITE" id="PS50928"/>
    </source>
</evidence>
<dbReference type="PANTHER" id="PTHR43744:SF8">
    <property type="entry name" value="SN-GLYCEROL-3-PHOSPHATE TRANSPORT SYSTEM PERMEASE PROTEIN UGPE"/>
    <property type="match status" value="1"/>
</dbReference>
<evidence type="ECO:0000256" key="6">
    <source>
        <dbReference type="ARBA" id="ARBA00023136"/>
    </source>
</evidence>
<evidence type="ECO:0000256" key="3">
    <source>
        <dbReference type="ARBA" id="ARBA00022475"/>
    </source>
</evidence>
<evidence type="ECO:0000256" key="1">
    <source>
        <dbReference type="ARBA" id="ARBA00004651"/>
    </source>
</evidence>
<dbReference type="PROSITE" id="PS50928">
    <property type="entry name" value="ABC_TM1"/>
    <property type="match status" value="1"/>
</dbReference>
<organism evidence="9 10">
    <name type="scientific">Actinomyces ruminis</name>
    <dbReference type="NCBI Taxonomy" id="1937003"/>
    <lineage>
        <taxon>Bacteria</taxon>
        <taxon>Bacillati</taxon>
        <taxon>Actinomycetota</taxon>
        <taxon>Actinomycetes</taxon>
        <taxon>Actinomycetales</taxon>
        <taxon>Actinomycetaceae</taxon>
        <taxon>Actinomyces</taxon>
    </lineage>
</organism>
<keyword evidence="3" id="KW-1003">Cell membrane</keyword>
<comment type="similarity">
    <text evidence="7">Belongs to the binding-protein-dependent transport system permease family.</text>
</comment>
<comment type="subcellular location">
    <subcellularLocation>
        <location evidence="1 7">Cell membrane</location>
        <topology evidence="1 7">Multi-pass membrane protein</topology>
    </subcellularLocation>
</comment>
<feature type="transmembrane region" description="Helical" evidence="7">
    <location>
        <begin position="268"/>
        <end position="291"/>
    </location>
</feature>
<dbReference type="PANTHER" id="PTHR43744">
    <property type="entry name" value="ABC TRANSPORTER PERMEASE PROTEIN MG189-RELATED-RELATED"/>
    <property type="match status" value="1"/>
</dbReference>
<gene>
    <name evidence="9" type="ORF">BW737_002580</name>
</gene>
<keyword evidence="10" id="KW-1185">Reference proteome</keyword>
<feature type="domain" description="ABC transmembrane type-1" evidence="8">
    <location>
        <begin position="102"/>
        <end position="291"/>
    </location>
</feature>
<keyword evidence="4 7" id="KW-0812">Transmembrane</keyword>
<evidence type="ECO:0000256" key="4">
    <source>
        <dbReference type="ARBA" id="ARBA00022692"/>
    </source>
</evidence>
<comment type="caution">
    <text evidence="9">The sequence shown here is derived from an EMBL/GenBank/DDBJ whole genome shotgun (WGS) entry which is preliminary data.</text>
</comment>
<dbReference type="CDD" id="cd06261">
    <property type="entry name" value="TM_PBP2"/>
    <property type="match status" value="1"/>
</dbReference>
<dbReference type="InterPro" id="IPR035906">
    <property type="entry name" value="MetI-like_sf"/>
</dbReference>
<dbReference type="Pfam" id="PF00528">
    <property type="entry name" value="BPD_transp_1"/>
    <property type="match status" value="1"/>
</dbReference>
<keyword evidence="5 7" id="KW-1133">Transmembrane helix</keyword>
<evidence type="ECO:0000256" key="2">
    <source>
        <dbReference type="ARBA" id="ARBA00022448"/>
    </source>
</evidence>
<feature type="transmembrane region" description="Helical" evidence="7">
    <location>
        <begin position="137"/>
        <end position="161"/>
    </location>
</feature>
<dbReference type="SUPFAM" id="SSF161098">
    <property type="entry name" value="MetI-like"/>
    <property type="match status" value="1"/>
</dbReference>
<evidence type="ECO:0000313" key="9">
    <source>
        <dbReference type="EMBL" id="PHP53401.1"/>
    </source>
</evidence>
<feature type="transmembrane region" description="Helical" evidence="7">
    <location>
        <begin position="173"/>
        <end position="191"/>
    </location>
</feature>
<keyword evidence="2 7" id="KW-0813">Transport</keyword>
<dbReference type="EMBL" id="MTPX02000019">
    <property type="protein sequence ID" value="PHP53401.1"/>
    <property type="molecule type" value="Genomic_DNA"/>
</dbReference>
<sequence>MTTVTRPTRAKPGASRRWDSWTCRPGGRHSKQEIARVRKSPLLTAAMWLVAVVYGFPVLWFLLSSFKPGGELFSFPLSFLPRRWTLDGYVQAWTRFDFATYFKNTLIVASTTTVLTVIVSAATGYALAKYSNRWLKVLFIALLMTTMLPTEVILSPTFLVIRDLGLYNQLAGLVMPSIMTATGVFMFRQFFITVPDELLEAARLDGSGEFSTFFRIMLPLSRPTMLTLAIFSFQWRWNDYIWPLIVISDKDKFTLQVALRSIVGAENINWTVLLGASVISILPLLIIYLVFQRNIMSADLSTGIKD</sequence>
<evidence type="ECO:0000256" key="7">
    <source>
        <dbReference type="RuleBase" id="RU363032"/>
    </source>
</evidence>
<keyword evidence="6 7" id="KW-0472">Membrane</keyword>
<protein>
    <submittedName>
        <fullName evidence="9">Carbohydrate ABC transporter permease</fullName>
    </submittedName>
</protein>
<dbReference type="InterPro" id="IPR000515">
    <property type="entry name" value="MetI-like"/>
</dbReference>
<name>A0ABX4MDI6_9ACTO</name>
<feature type="transmembrane region" description="Helical" evidence="7">
    <location>
        <begin position="106"/>
        <end position="128"/>
    </location>
</feature>
<reference evidence="9 10" key="1">
    <citation type="submission" date="2017-10" db="EMBL/GenBank/DDBJ databases">
        <title>Draft genome sequence of cellulolytic Actinomyces sp CtC72 isolated from cattle rumen fluid.</title>
        <authorList>
            <person name="Joshi A.J."/>
            <person name="Vasudevan G."/>
            <person name="Lanjekar V.B."/>
            <person name="Hivarkar S."/>
            <person name="Engineer A."/>
            <person name="Pore S.D."/>
            <person name="Dhakephalkar P.K."/>
            <person name="Dagar S."/>
        </authorList>
    </citation>
    <scope>NUCLEOTIDE SEQUENCE [LARGE SCALE GENOMIC DNA]</scope>
    <source>
        <strain evidence="10">CtC72</strain>
    </source>
</reference>
<proteinExistence type="inferred from homology"/>
<evidence type="ECO:0000256" key="5">
    <source>
        <dbReference type="ARBA" id="ARBA00022989"/>
    </source>
</evidence>
<dbReference type="Gene3D" id="1.10.3720.10">
    <property type="entry name" value="MetI-like"/>
    <property type="match status" value="1"/>
</dbReference>
<evidence type="ECO:0000313" key="10">
    <source>
        <dbReference type="Proteomes" id="UP000194577"/>
    </source>
</evidence>